<keyword evidence="4" id="KW-1185">Reference proteome</keyword>
<name>A0ABU8HBX0_9BACI</name>
<comment type="caution">
    <text evidence="3">The sequence shown here is derived from an EMBL/GenBank/DDBJ whole genome shotgun (WGS) entry which is preliminary data.</text>
</comment>
<evidence type="ECO:0000313" key="3">
    <source>
        <dbReference type="EMBL" id="MEI5906716.1"/>
    </source>
</evidence>
<keyword evidence="2" id="KW-0732">Signal</keyword>
<accession>A0ABU8HBX0</accession>
<reference evidence="3 4" key="1">
    <citation type="journal article" date="2018" name="J. Microbiol.">
        <title>Bacillus spongiae sp. nov., isolated from sponge of Jeju Island.</title>
        <authorList>
            <person name="Lee G.E."/>
            <person name="Im W.T."/>
            <person name="Park J.S."/>
        </authorList>
    </citation>
    <scope>NUCLEOTIDE SEQUENCE [LARGE SCALE GENOMIC DNA]</scope>
    <source>
        <strain evidence="3 4">135PIL107-10</strain>
    </source>
</reference>
<evidence type="ECO:0000313" key="4">
    <source>
        <dbReference type="Proteomes" id="UP001312865"/>
    </source>
</evidence>
<dbReference type="Proteomes" id="UP001312865">
    <property type="component" value="Unassembled WGS sequence"/>
</dbReference>
<gene>
    <name evidence="3" type="ORF">WAK64_06550</name>
</gene>
<sequence length="180" mass="19539">MKKLWWLGLASLLIVLAGCAGDEKADEGEKDKEKEEAMDDTKVDAEGAVLDLYLSVANDINAQDSALNAVEHAFAEEDPEVLKENKEAADYAAATEAAEKTAEAVRNVEVADDLGDYKEDFQAVLDTLAESYDMKAEELKKEADLNFEAADAKLTEAEEKLNVIFEEAGHENVGLIGQIG</sequence>
<proteinExistence type="predicted"/>
<keyword evidence="1" id="KW-0175">Coiled coil</keyword>
<feature type="signal peptide" evidence="2">
    <location>
        <begin position="1"/>
        <end position="20"/>
    </location>
</feature>
<feature type="coiled-coil region" evidence="1">
    <location>
        <begin position="140"/>
        <end position="167"/>
    </location>
</feature>
<evidence type="ECO:0008006" key="5">
    <source>
        <dbReference type="Google" id="ProtNLM"/>
    </source>
</evidence>
<dbReference type="RefSeq" id="WP_336586150.1">
    <property type="nucleotide sequence ID" value="NZ_JBBAXC010000004.1"/>
</dbReference>
<evidence type="ECO:0000256" key="1">
    <source>
        <dbReference type="SAM" id="Coils"/>
    </source>
</evidence>
<feature type="chain" id="PRO_5046552463" description="Lipoprotein" evidence="2">
    <location>
        <begin position="21"/>
        <end position="180"/>
    </location>
</feature>
<organism evidence="3 4">
    <name type="scientific">Bacillus spongiae</name>
    <dbReference type="NCBI Taxonomy" id="2683610"/>
    <lineage>
        <taxon>Bacteria</taxon>
        <taxon>Bacillati</taxon>
        <taxon>Bacillota</taxon>
        <taxon>Bacilli</taxon>
        <taxon>Bacillales</taxon>
        <taxon>Bacillaceae</taxon>
        <taxon>Bacillus</taxon>
    </lineage>
</organism>
<dbReference type="EMBL" id="JBBAXC010000004">
    <property type="protein sequence ID" value="MEI5906716.1"/>
    <property type="molecule type" value="Genomic_DNA"/>
</dbReference>
<evidence type="ECO:0000256" key="2">
    <source>
        <dbReference type="SAM" id="SignalP"/>
    </source>
</evidence>
<dbReference type="PROSITE" id="PS51257">
    <property type="entry name" value="PROKAR_LIPOPROTEIN"/>
    <property type="match status" value="1"/>
</dbReference>
<protein>
    <recommendedName>
        <fullName evidence="5">Lipoprotein</fullName>
    </recommendedName>
</protein>